<evidence type="ECO:0000256" key="1">
    <source>
        <dbReference type="SAM" id="SignalP"/>
    </source>
</evidence>
<dbReference type="Proteomes" id="UP000751190">
    <property type="component" value="Unassembled WGS sequence"/>
</dbReference>
<feature type="chain" id="PRO_5035290546" description="AB hydrolase-1 domain-containing protein" evidence="1">
    <location>
        <begin position="18"/>
        <end position="797"/>
    </location>
</feature>
<proteinExistence type="predicted"/>
<reference evidence="2" key="1">
    <citation type="submission" date="2021-05" db="EMBL/GenBank/DDBJ databases">
        <title>The genome of the haptophyte Pavlova lutheri (Diacronema luteri, Pavlovales) - a model for lipid biosynthesis in eukaryotic algae.</title>
        <authorList>
            <person name="Hulatt C.J."/>
            <person name="Posewitz M.C."/>
        </authorList>
    </citation>
    <scope>NUCLEOTIDE SEQUENCE</scope>
    <source>
        <strain evidence="2">NIVA-4/92</strain>
    </source>
</reference>
<organism evidence="2 3">
    <name type="scientific">Diacronema lutheri</name>
    <name type="common">Unicellular marine alga</name>
    <name type="synonym">Monochrysis lutheri</name>
    <dbReference type="NCBI Taxonomy" id="2081491"/>
    <lineage>
        <taxon>Eukaryota</taxon>
        <taxon>Haptista</taxon>
        <taxon>Haptophyta</taxon>
        <taxon>Pavlovophyceae</taxon>
        <taxon>Pavlovales</taxon>
        <taxon>Pavlovaceae</taxon>
        <taxon>Diacronema</taxon>
    </lineage>
</organism>
<comment type="caution">
    <text evidence="2">The sequence shown here is derived from an EMBL/GenBank/DDBJ whole genome shotgun (WGS) entry which is preliminary data.</text>
</comment>
<evidence type="ECO:0000313" key="2">
    <source>
        <dbReference type="EMBL" id="KAG8464326.1"/>
    </source>
</evidence>
<gene>
    <name evidence="2" type="ORF">KFE25_003389</name>
</gene>
<accession>A0A8J5XFS9</accession>
<evidence type="ECO:0000313" key="3">
    <source>
        <dbReference type="Proteomes" id="UP000751190"/>
    </source>
</evidence>
<evidence type="ECO:0008006" key="4">
    <source>
        <dbReference type="Google" id="ProtNLM"/>
    </source>
</evidence>
<sequence length="797" mass="84366">MRSVALCVCILLPLAQGGFRGAGARPRAGPRAVVRLSTLEHAAPAAPAVDGAGATAAADLPRATPAPRASARASMPDMGTFVLRAGPPSFFWPTPPAAGSTKPVLVYLPGIEMTGYTISTQLERLAPHYDVRIFRVSPEDRTPGAKLHHYVDIELQALAEQGRTVVLMGESFGGVIALDVLLRMTRAGTAGRIGHLVLMNPATCMPATPWPSLAPWVESLSPQAFAAMPVAISPLLSNPLRLIDFRAPPAGGAAPRDGAQSARGGVSAAVLEAALNLTDPLPFPELTRAVEAATGRLLAMAGRAAGPQVEPGADGWAEPDIVLERLVGLLPTLTQLPVALPQATLAFRLRELDALARDVNARDWSSARTPTLVIASSGDLLIPSAAAARQIQARLIGTRVRTLDGAGHAPLLETNVDLLDIFATALVLEQPTPAPRDFVRAPLADAAEQRAASETLRPLRRLTSPRFFSTTPSGVRVPGLSAVPDVADAQGRARPVLFVGNHQLVGVLDIPLVVEELLTRRGIFARALAHPLAFGTPTGAPGDEMSEQQLAAANSRLGESALAGVDARGRASLSKLPMPMPPQRGEAAARGGMFGGAIDISHFGAVPVSGRNLFRLLQRNEAVLLYPGGVREAFKPREGLYQLSWPEGEGEADFMRLAAKTNAIVVPVAAVGADDVVHLANADELLALPWVGDSLRAFANSVPQGRPGELFVPPITFQPLPLPRAYFCFGRPLDASKIDAKDVAATSGAYAAVKRELELNLRWLLERRDSDPYRGFAKRIAYEAASNWERQAPTFRI</sequence>
<keyword evidence="1" id="KW-0732">Signal</keyword>
<name>A0A8J5XFS9_DIALT</name>
<keyword evidence="3" id="KW-1185">Reference proteome</keyword>
<dbReference type="PANTHER" id="PTHR22753:SF14">
    <property type="entry name" value="MONOACYLGLYCEROL_DIACYLGLYCEROL O-ACYLTRANSFERASE"/>
    <property type="match status" value="1"/>
</dbReference>
<dbReference type="PANTHER" id="PTHR22753">
    <property type="entry name" value="TRANSMEMBRANE PROTEIN 68"/>
    <property type="match status" value="1"/>
</dbReference>
<feature type="signal peptide" evidence="1">
    <location>
        <begin position="1"/>
        <end position="17"/>
    </location>
</feature>
<dbReference type="Gene3D" id="3.40.50.1820">
    <property type="entry name" value="alpha/beta hydrolase"/>
    <property type="match status" value="2"/>
</dbReference>
<dbReference type="InterPro" id="IPR029058">
    <property type="entry name" value="AB_hydrolase_fold"/>
</dbReference>
<dbReference type="AlphaFoldDB" id="A0A8J5XFS9"/>
<dbReference type="OrthoDB" id="44277at2759"/>
<dbReference type="GO" id="GO:0016020">
    <property type="term" value="C:membrane"/>
    <property type="evidence" value="ECO:0007669"/>
    <property type="project" value="TreeGrafter"/>
</dbReference>
<dbReference type="EMBL" id="JAGTXO010000013">
    <property type="protein sequence ID" value="KAG8464326.1"/>
    <property type="molecule type" value="Genomic_DNA"/>
</dbReference>
<protein>
    <recommendedName>
        <fullName evidence="4">AB hydrolase-1 domain-containing protein</fullName>
    </recommendedName>
</protein>
<dbReference type="SUPFAM" id="SSF53474">
    <property type="entry name" value="alpha/beta-Hydrolases"/>
    <property type="match status" value="1"/>
</dbReference>
<dbReference type="OMA" id="SMPSEFH"/>